<dbReference type="eggNOG" id="ENOG502QU3Y">
    <property type="taxonomic scope" value="Eukaryota"/>
</dbReference>
<feature type="chain" id="PRO_5002959979" description="GDSL esterase/lipase" evidence="4">
    <location>
        <begin position="27"/>
        <end position="345"/>
    </location>
</feature>
<dbReference type="OMA" id="MTIASSY"/>
<dbReference type="AlphaFoldDB" id="C5Y358"/>
<protein>
    <recommendedName>
        <fullName evidence="7">GDSL esterase/lipase</fullName>
    </recommendedName>
</protein>
<dbReference type="STRING" id="4558.C5Y358"/>
<keyword evidence="2" id="KW-0378">Hydrolase</keyword>
<dbReference type="EMBL" id="CM000764">
    <property type="protein sequence ID" value="EES09119.1"/>
    <property type="molecule type" value="Genomic_DNA"/>
</dbReference>
<dbReference type="Gramene" id="EES09119">
    <property type="protein sequence ID" value="EES09119"/>
    <property type="gene ID" value="SORBI_3005G011100"/>
</dbReference>
<dbReference type="PANTHER" id="PTHR46020:SF15">
    <property type="entry name" value="SGNH HYDROLASE-TYPE ESTERASE DOMAIN-CONTAINING PROTEIN"/>
    <property type="match status" value="1"/>
</dbReference>
<reference evidence="6" key="2">
    <citation type="journal article" date="2018" name="Plant J.">
        <title>The Sorghum bicolor reference genome: improved assembly, gene annotations, a transcriptome atlas, and signatures of genome organization.</title>
        <authorList>
            <person name="McCormick R.F."/>
            <person name="Truong S.K."/>
            <person name="Sreedasyam A."/>
            <person name="Jenkins J."/>
            <person name="Shu S."/>
            <person name="Sims D."/>
            <person name="Kennedy M."/>
            <person name="Amirebrahimi M."/>
            <person name="Weers B.D."/>
            <person name="McKinley B."/>
            <person name="Mattison A."/>
            <person name="Morishige D.T."/>
            <person name="Grimwood J."/>
            <person name="Schmutz J."/>
            <person name="Mullet J.E."/>
        </authorList>
    </citation>
    <scope>NUCLEOTIDE SEQUENCE [LARGE SCALE GENOMIC DNA]</scope>
    <source>
        <strain evidence="6">cv. BTx623</strain>
    </source>
</reference>
<keyword evidence="6" id="KW-1185">Reference proteome</keyword>
<dbReference type="InterPro" id="IPR001087">
    <property type="entry name" value="GDSL"/>
</dbReference>
<name>C5Y358_SORBI</name>
<dbReference type="GO" id="GO:0006629">
    <property type="term" value="P:lipid metabolic process"/>
    <property type="evidence" value="ECO:0007669"/>
    <property type="project" value="UniProtKB-KW"/>
</dbReference>
<dbReference type="Gene3D" id="3.40.50.1110">
    <property type="entry name" value="SGNH hydrolase"/>
    <property type="match status" value="1"/>
</dbReference>
<dbReference type="OrthoDB" id="671228at2759"/>
<dbReference type="Proteomes" id="UP000000768">
    <property type="component" value="Chromosome 5"/>
</dbReference>
<evidence type="ECO:0000256" key="4">
    <source>
        <dbReference type="SAM" id="SignalP"/>
    </source>
</evidence>
<keyword evidence="4" id="KW-0732">Signal</keyword>
<gene>
    <name evidence="5" type="ORF">SORBI_3005G011100</name>
</gene>
<comment type="similarity">
    <text evidence="1">Belongs to the 'GDSL' lipolytic enzyme family.</text>
</comment>
<dbReference type="KEGG" id="sbi:8067609"/>
<evidence type="ECO:0008006" key="7">
    <source>
        <dbReference type="Google" id="ProtNLM"/>
    </source>
</evidence>
<dbReference type="Pfam" id="PF00657">
    <property type="entry name" value="Lipase_GDSL"/>
    <property type="match status" value="1"/>
</dbReference>
<dbReference type="GO" id="GO:0016788">
    <property type="term" value="F:hydrolase activity, acting on ester bonds"/>
    <property type="evidence" value="ECO:0007669"/>
    <property type="project" value="InterPro"/>
</dbReference>
<sequence length="345" mass="37801">MSSMKAVLTMCFLLLLILDGGRDVECRRHRERRRKDYTLFVFGDSFVDAGNLAKSSGPVSRASRGWYYPYGSSDSSHANQATGRLSDGLVQSDYLAQMLGMDESPPVFSSLPTRAEVETGVNFAVPFSGVMNGRQEEELSLREQISQFGEFVDRGSVDDDQLENSVALLSVSNGHDYSHASDTTSQLDAYIEDVTDGIVEGVKRLQGMGVSKVVVNSMPPLGCSPWRARQSVGYAQCDDVGNTVATTHNTLLRRKLDGLQDVLVLDLYSTFDTLARSMSGSTPCCDTSEHKAYCGQVDGNGRAQYTVCANPDKSFYWDNENPTQAGWEAVMDRLQANIQNFLAAA</sequence>
<proteinExistence type="inferred from homology"/>
<accession>C5Y358</accession>
<dbReference type="PANTHER" id="PTHR46020">
    <property type="entry name" value="OSJNBB0059K02.9 PROTEIN"/>
    <property type="match status" value="1"/>
</dbReference>
<organism evidence="5 6">
    <name type="scientific">Sorghum bicolor</name>
    <name type="common">Sorghum</name>
    <name type="synonym">Sorghum vulgare</name>
    <dbReference type="NCBI Taxonomy" id="4558"/>
    <lineage>
        <taxon>Eukaryota</taxon>
        <taxon>Viridiplantae</taxon>
        <taxon>Streptophyta</taxon>
        <taxon>Embryophyta</taxon>
        <taxon>Tracheophyta</taxon>
        <taxon>Spermatophyta</taxon>
        <taxon>Magnoliopsida</taxon>
        <taxon>Liliopsida</taxon>
        <taxon>Poales</taxon>
        <taxon>Poaceae</taxon>
        <taxon>PACMAD clade</taxon>
        <taxon>Panicoideae</taxon>
        <taxon>Andropogonodae</taxon>
        <taxon>Andropogoneae</taxon>
        <taxon>Sorghinae</taxon>
        <taxon>Sorghum</taxon>
    </lineage>
</organism>
<dbReference type="InParanoid" id="C5Y358"/>
<evidence type="ECO:0000313" key="6">
    <source>
        <dbReference type="Proteomes" id="UP000000768"/>
    </source>
</evidence>
<keyword evidence="3" id="KW-0443">Lipid metabolism</keyword>
<evidence type="ECO:0000256" key="3">
    <source>
        <dbReference type="ARBA" id="ARBA00023098"/>
    </source>
</evidence>
<dbReference type="InterPro" id="IPR036514">
    <property type="entry name" value="SGNH_hydro_sf"/>
</dbReference>
<evidence type="ECO:0000313" key="5">
    <source>
        <dbReference type="EMBL" id="EES09119.1"/>
    </source>
</evidence>
<reference evidence="5 6" key="1">
    <citation type="journal article" date="2009" name="Nature">
        <title>The Sorghum bicolor genome and the diversification of grasses.</title>
        <authorList>
            <person name="Paterson A.H."/>
            <person name="Bowers J.E."/>
            <person name="Bruggmann R."/>
            <person name="Dubchak I."/>
            <person name="Grimwood J."/>
            <person name="Gundlach H."/>
            <person name="Haberer G."/>
            <person name="Hellsten U."/>
            <person name="Mitros T."/>
            <person name="Poliakov A."/>
            <person name="Schmutz J."/>
            <person name="Spannagl M."/>
            <person name="Tang H."/>
            <person name="Wang X."/>
            <person name="Wicker T."/>
            <person name="Bharti A.K."/>
            <person name="Chapman J."/>
            <person name="Feltus F.A."/>
            <person name="Gowik U."/>
            <person name="Grigoriev I.V."/>
            <person name="Lyons E."/>
            <person name="Maher C.A."/>
            <person name="Martis M."/>
            <person name="Narechania A."/>
            <person name="Otillar R.P."/>
            <person name="Penning B.W."/>
            <person name="Salamov A.A."/>
            <person name="Wang Y."/>
            <person name="Zhang L."/>
            <person name="Carpita N.C."/>
            <person name="Freeling M."/>
            <person name="Gingle A.R."/>
            <person name="Hash C.T."/>
            <person name="Keller B."/>
            <person name="Klein P."/>
            <person name="Kresovich S."/>
            <person name="McCann M.C."/>
            <person name="Ming R."/>
            <person name="Peterson D.G."/>
            <person name="Mehboob-ur-Rahman"/>
            <person name="Ware D."/>
            <person name="Westhoff P."/>
            <person name="Mayer K.F."/>
            <person name="Messing J."/>
            <person name="Rokhsar D.S."/>
        </authorList>
    </citation>
    <scope>NUCLEOTIDE SEQUENCE [LARGE SCALE GENOMIC DNA]</scope>
    <source>
        <strain evidence="6">cv. BTx623</strain>
    </source>
</reference>
<evidence type="ECO:0000256" key="1">
    <source>
        <dbReference type="ARBA" id="ARBA00008668"/>
    </source>
</evidence>
<feature type="signal peptide" evidence="4">
    <location>
        <begin position="1"/>
        <end position="26"/>
    </location>
</feature>
<dbReference type="HOGENOM" id="CLU_015101_12_0_1"/>
<evidence type="ECO:0000256" key="2">
    <source>
        <dbReference type="ARBA" id="ARBA00022801"/>
    </source>
</evidence>